<reference evidence="9" key="1">
    <citation type="submission" date="2017-10" db="EMBL/GenBank/DDBJ databases">
        <title>Kefir isolates.</title>
        <authorList>
            <person name="Kim Y."/>
            <person name="Blasche S."/>
        </authorList>
    </citation>
    <scope>NUCLEOTIDE SEQUENCE [LARGE SCALE GENOMIC DNA]</scope>
    <source>
        <strain evidence="9">OG2-2</strain>
    </source>
</reference>
<dbReference type="GO" id="GO:0004518">
    <property type="term" value="F:nuclease activity"/>
    <property type="evidence" value="ECO:0007669"/>
    <property type="project" value="UniProtKB-KW"/>
</dbReference>
<comment type="caution">
    <text evidence="9">The sequence shown here is derived from an EMBL/GenBank/DDBJ whole genome shotgun (WGS) entry which is preliminary data.</text>
</comment>
<keyword evidence="3" id="KW-0540">Nuclease</keyword>
<gene>
    <name evidence="9" type="ORF">CRM92_04755</name>
</gene>
<dbReference type="InterPro" id="IPR050556">
    <property type="entry name" value="Type_II_TA_system_RNase"/>
</dbReference>
<dbReference type="GO" id="GO:0016787">
    <property type="term" value="F:hydrolase activity"/>
    <property type="evidence" value="ECO:0007669"/>
    <property type="project" value="UniProtKB-KW"/>
</dbReference>
<keyword evidence="6" id="KW-0460">Magnesium</keyword>
<evidence type="ECO:0000256" key="5">
    <source>
        <dbReference type="ARBA" id="ARBA00022801"/>
    </source>
</evidence>
<dbReference type="Pfam" id="PF01850">
    <property type="entry name" value="PIN"/>
    <property type="match status" value="1"/>
</dbReference>
<evidence type="ECO:0000313" key="10">
    <source>
        <dbReference type="Proteomes" id="UP000219947"/>
    </source>
</evidence>
<feature type="domain" description="PIN" evidence="8">
    <location>
        <begin position="2"/>
        <end position="130"/>
    </location>
</feature>
<comment type="similarity">
    <text evidence="7">Belongs to the PINc/VapC protein family.</text>
</comment>
<keyword evidence="4" id="KW-0479">Metal-binding</keyword>
<dbReference type="InterPro" id="IPR002716">
    <property type="entry name" value="PIN_dom"/>
</dbReference>
<dbReference type="PANTHER" id="PTHR33653:SF1">
    <property type="entry name" value="RIBONUCLEASE VAPC2"/>
    <property type="match status" value="1"/>
</dbReference>
<evidence type="ECO:0000256" key="3">
    <source>
        <dbReference type="ARBA" id="ARBA00022722"/>
    </source>
</evidence>
<protein>
    <submittedName>
        <fullName evidence="9">PIN domain nuclease</fullName>
    </submittedName>
</protein>
<keyword evidence="2" id="KW-1277">Toxin-antitoxin system</keyword>
<evidence type="ECO:0000256" key="2">
    <source>
        <dbReference type="ARBA" id="ARBA00022649"/>
    </source>
</evidence>
<name>A0A2A8D8W4_9MICC</name>
<evidence type="ECO:0000256" key="4">
    <source>
        <dbReference type="ARBA" id="ARBA00022723"/>
    </source>
</evidence>
<dbReference type="CDD" id="cd18746">
    <property type="entry name" value="PIN_VapC4-5_FitB-like"/>
    <property type="match status" value="1"/>
</dbReference>
<keyword evidence="5" id="KW-0378">Hydrolase</keyword>
<evidence type="ECO:0000313" key="9">
    <source>
        <dbReference type="EMBL" id="PEN17324.1"/>
    </source>
</evidence>
<evidence type="ECO:0000256" key="7">
    <source>
        <dbReference type="ARBA" id="ARBA00038093"/>
    </source>
</evidence>
<evidence type="ECO:0000256" key="1">
    <source>
        <dbReference type="ARBA" id="ARBA00001946"/>
    </source>
</evidence>
<evidence type="ECO:0000256" key="6">
    <source>
        <dbReference type="ARBA" id="ARBA00022842"/>
    </source>
</evidence>
<dbReference type="Gene3D" id="3.40.50.1010">
    <property type="entry name" value="5'-nuclease"/>
    <property type="match status" value="1"/>
</dbReference>
<dbReference type="InterPro" id="IPR029060">
    <property type="entry name" value="PIN-like_dom_sf"/>
</dbReference>
<accession>A0A2A8D8W4</accession>
<dbReference type="Proteomes" id="UP000219947">
    <property type="component" value="Unassembled WGS sequence"/>
</dbReference>
<sequence>MYLLDTNILSETRKIRTGKANQSVIDWLADTPEHLLYVNAVVLMEVERGIFAKERKDPQQGEVLRQWFEHVVKPTFAERTFVVDENTARICAKLHIPDHAPENDAWVAASAIQHNLVLVTRNTDDFARTGVRLLNPFQE</sequence>
<proteinExistence type="inferred from homology"/>
<dbReference type="AlphaFoldDB" id="A0A2A8D8W4"/>
<dbReference type="EMBL" id="PDEV01000001">
    <property type="protein sequence ID" value="PEN17324.1"/>
    <property type="molecule type" value="Genomic_DNA"/>
</dbReference>
<organism evidence="9 10">
    <name type="scientific">Rothia dentocariosa</name>
    <dbReference type="NCBI Taxonomy" id="2047"/>
    <lineage>
        <taxon>Bacteria</taxon>
        <taxon>Bacillati</taxon>
        <taxon>Actinomycetota</taxon>
        <taxon>Actinomycetes</taxon>
        <taxon>Micrococcales</taxon>
        <taxon>Micrococcaceae</taxon>
        <taxon>Rothia</taxon>
    </lineage>
</organism>
<dbReference type="GO" id="GO:0046872">
    <property type="term" value="F:metal ion binding"/>
    <property type="evidence" value="ECO:0007669"/>
    <property type="project" value="UniProtKB-KW"/>
</dbReference>
<dbReference type="RefSeq" id="WP_048778384.1">
    <property type="nucleotide sequence ID" value="NZ_CAKARO010000062.1"/>
</dbReference>
<keyword evidence="10" id="KW-1185">Reference proteome</keyword>
<evidence type="ECO:0000259" key="8">
    <source>
        <dbReference type="Pfam" id="PF01850"/>
    </source>
</evidence>
<dbReference type="SUPFAM" id="SSF88723">
    <property type="entry name" value="PIN domain-like"/>
    <property type="match status" value="1"/>
</dbReference>
<dbReference type="PANTHER" id="PTHR33653">
    <property type="entry name" value="RIBONUCLEASE VAPC2"/>
    <property type="match status" value="1"/>
</dbReference>
<comment type="cofactor">
    <cofactor evidence="1">
        <name>Mg(2+)</name>
        <dbReference type="ChEBI" id="CHEBI:18420"/>
    </cofactor>
</comment>